<dbReference type="Proteomes" id="UP000295717">
    <property type="component" value="Unassembled WGS sequence"/>
</dbReference>
<organism evidence="4 5">
    <name type="scientific">Thiobaca trueperi</name>
    <dbReference type="NCBI Taxonomy" id="127458"/>
    <lineage>
        <taxon>Bacteria</taxon>
        <taxon>Pseudomonadati</taxon>
        <taxon>Pseudomonadota</taxon>
        <taxon>Gammaproteobacteria</taxon>
        <taxon>Chromatiales</taxon>
        <taxon>Chromatiaceae</taxon>
        <taxon>Thiobaca</taxon>
    </lineage>
</organism>
<comment type="caution">
    <text evidence="4">The sequence shown here is derived from an EMBL/GenBank/DDBJ whole genome shotgun (WGS) entry which is preliminary data.</text>
</comment>
<feature type="compositionally biased region" description="Low complexity" evidence="1">
    <location>
        <begin position="325"/>
        <end position="339"/>
    </location>
</feature>
<gene>
    <name evidence="4" type="ORF">EDC35_10163</name>
</gene>
<proteinExistence type="predicted"/>
<dbReference type="InterPro" id="IPR025641">
    <property type="entry name" value="DUF4340"/>
</dbReference>
<evidence type="ECO:0000313" key="4">
    <source>
        <dbReference type="EMBL" id="TCT23751.1"/>
    </source>
</evidence>
<accession>A0A4R3N5Z0</accession>
<feature type="domain" description="DUF4340" evidence="3">
    <location>
        <begin position="91"/>
        <end position="266"/>
    </location>
</feature>
<dbReference type="AlphaFoldDB" id="A0A4R3N5Z0"/>
<evidence type="ECO:0000313" key="5">
    <source>
        <dbReference type="Proteomes" id="UP000295717"/>
    </source>
</evidence>
<evidence type="ECO:0000256" key="2">
    <source>
        <dbReference type="SAM" id="Phobius"/>
    </source>
</evidence>
<dbReference type="OrthoDB" id="5431982at2"/>
<keyword evidence="5" id="KW-1185">Reference proteome</keyword>
<reference evidence="4 5" key="1">
    <citation type="submission" date="2019-03" db="EMBL/GenBank/DDBJ databases">
        <title>Genomic Encyclopedia of Type Strains, Phase IV (KMG-IV): sequencing the most valuable type-strain genomes for metagenomic binning, comparative biology and taxonomic classification.</title>
        <authorList>
            <person name="Goeker M."/>
        </authorList>
    </citation>
    <scope>NUCLEOTIDE SEQUENCE [LARGE SCALE GENOMIC DNA]</scope>
    <source>
        <strain evidence="4 5">DSM 13587</strain>
    </source>
</reference>
<keyword evidence="2" id="KW-0812">Transmembrane</keyword>
<evidence type="ECO:0000259" key="3">
    <source>
        <dbReference type="Pfam" id="PF14238"/>
    </source>
</evidence>
<keyword evidence="2" id="KW-1133">Transmembrane helix</keyword>
<protein>
    <submittedName>
        <fullName evidence="4">Uncharacterized protein DUF4340</fullName>
    </submittedName>
</protein>
<keyword evidence="2" id="KW-0472">Membrane</keyword>
<feature type="transmembrane region" description="Helical" evidence="2">
    <location>
        <begin position="25"/>
        <end position="45"/>
    </location>
</feature>
<name>A0A4R3N5Z0_9GAMM</name>
<evidence type="ECO:0000256" key="1">
    <source>
        <dbReference type="SAM" id="MobiDB-lite"/>
    </source>
</evidence>
<dbReference type="EMBL" id="SMAO01000001">
    <property type="protein sequence ID" value="TCT23751.1"/>
    <property type="molecule type" value="Genomic_DNA"/>
</dbReference>
<sequence>MTQTKTLSYLDRTDLGWGQDWRAPLVLTLGALLVLQLLLALGLGLRKPDMVAATTQTPLLAFAPAQITRIRIEGAGDAAGVTLSRNPDDQWVLTDLADFPTAPGKVEQLLTQLAALKRPLPVATSEEARQRFKVADAGFERRLTLEGKDGPLGVLLLGDSPGFKRLFGRPADDPAVYDLSLSLADVSSRRDDWLATGLLRLEQEQIARIAGADWTLLRDKDGWRLEGGDQPVDQTRADDVAMRIANLGYRGVLGATDQPAYRQQEPKLTLTVGLADGTARSYRISQVENSQDYALKDADRPYYFRLSAYDLEGLLDLHASQLTIQPAAPDQPDATAEPPTSDETATP</sequence>
<feature type="region of interest" description="Disordered" evidence="1">
    <location>
        <begin position="322"/>
        <end position="347"/>
    </location>
</feature>
<dbReference type="Pfam" id="PF14238">
    <property type="entry name" value="DUF4340"/>
    <property type="match status" value="1"/>
</dbReference>
<dbReference type="RefSeq" id="WP_132974858.1">
    <property type="nucleotide sequence ID" value="NZ_SMAO01000001.1"/>
</dbReference>